<protein>
    <submittedName>
        <fullName evidence="2">Nudix hydrolase domain-containing protein</fullName>
    </submittedName>
</protein>
<name>A0AC35FD32_9BILA</name>
<organism evidence="1 2">
    <name type="scientific">Panagrolaimus sp. PS1159</name>
    <dbReference type="NCBI Taxonomy" id="55785"/>
    <lineage>
        <taxon>Eukaryota</taxon>
        <taxon>Metazoa</taxon>
        <taxon>Ecdysozoa</taxon>
        <taxon>Nematoda</taxon>
        <taxon>Chromadorea</taxon>
        <taxon>Rhabditida</taxon>
        <taxon>Tylenchina</taxon>
        <taxon>Panagrolaimomorpha</taxon>
        <taxon>Panagrolaimoidea</taxon>
        <taxon>Panagrolaimidae</taxon>
        <taxon>Panagrolaimus</taxon>
    </lineage>
</organism>
<sequence>MIRFIQLYQRKCGGKILFKRFCSTSDPNYVTRVRQMDYWQQSDHALESEFDRGHFILMVDKEPLIVKSTALKNPALYTPELAICSYADLKTNLQDYGLEIGLLNSVLLDVLDPTEQYNDFRPLFGCAVRTMEPPAESGISLKNLRQELGASLGGQFLNLRMAMLTLRSERHRNLLARFQALYRWHMIYRRCPTCASVLQAHASKMSATCVRCTRVYYPTISPVAICLITDPSNEYCLLVRHRGSVGSVFTCVAGFAMAGETLQETAKREIAEEVGIIAYDIKALNMSQPWPMPNSSLMNAFRAVANMKDKIDIAPDELEKAEWFPRAHVKKALDRVMADPNLRGVKFDKSDPETRQILRYIPPSGAIAHHIIKQWVEEG</sequence>
<accession>A0AC35FD32</accession>
<proteinExistence type="predicted"/>
<evidence type="ECO:0000313" key="1">
    <source>
        <dbReference type="Proteomes" id="UP000887580"/>
    </source>
</evidence>
<dbReference type="Proteomes" id="UP000887580">
    <property type="component" value="Unplaced"/>
</dbReference>
<evidence type="ECO:0000313" key="2">
    <source>
        <dbReference type="WBParaSite" id="PS1159_v2.g16272.t1"/>
    </source>
</evidence>
<reference evidence="2" key="1">
    <citation type="submission" date="2022-11" db="UniProtKB">
        <authorList>
            <consortium name="WormBaseParasite"/>
        </authorList>
    </citation>
    <scope>IDENTIFICATION</scope>
</reference>
<dbReference type="WBParaSite" id="PS1159_v2.g16272.t1">
    <property type="protein sequence ID" value="PS1159_v2.g16272.t1"/>
    <property type="gene ID" value="PS1159_v2.g16272"/>
</dbReference>